<evidence type="ECO:0000313" key="5">
    <source>
        <dbReference type="EMBL" id="MVN16318.1"/>
    </source>
</evidence>
<name>A0A1Y4G421_9ACTN</name>
<dbReference type="GO" id="GO:0016301">
    <property type="term" value="F:kinase activity"/>
    <property type="evidence" value="ECO:0007669"/>
    <property type="project" value="UniProtKB-KW"/>
</dbReference>
<gene>
    <name evidence="6" type="ORF">DMP12_03380</name>
    <name evidence="5" type="ORF">GO738_13380</name>
</gene>
<organism evidence="5 8">
    <name type="scientific">Gordonibacter urolithinfaciens</name>
    <dbReference type="NCBI Taxonomy" id="1335613"/>
    <lineage>
        <taxon>Bacteria</taxon>
        <taxon>Bacillati</taxon>
        <taxon>Actinomycetota</taxon>
        <taxon>Coriobacteriia</taxon>
        <taxon>Eggerthellales</taxon>
        <taxon>Eggerthellaceae</taxon>
        <taxon>Gordonibacter</taxon>
    </lineage>
</organism>
<dbReference type="InterPro" id="IPR004147">
    <property type="entry name" value="ABC1_dom"/>
</dbReference>
<keyword evidence="5" id="KW-0808">Transferase</keyword>
<feature type="region of interest" description="Disordered" evidence="2">
    <location>
        <begin position="132"/>
        <end position="156"/>
    </location>
</feature>
<dbReference type="Proteomes" id="UP000285258">
    <property type="component" value="Unassembled WGS sequence"/>
</dbReference>
<feature type="transmembrane region" description="Helical" evidence="3">
    <location>
        <begin position="504"/>
        <end position="526"/>
    </location>
</feature>
<sequence length="577" mass="61895">MPTFREVLRAAEITIKDNTSGRRMHEIEKILRAHHAFSGLTPEKATAILEDLGPTFVKMGQIASNRSDVIPKAYADAFKQLRANVAPVPFEVIVQTIEESLGHPWRETFADIEEKPLGSASVAQVHRARLAQGPGDPVAAGAQEERPTTNAAGGGAVTAQGPVVAVKVRRPNVVEQMAEDITLIRHVLALADLTHMTDGIMLTLGDLVDELARTTAEELDFTVELGNLERFGAELASQPHVESPRPYPEFSTDEVLVMEYVEGAHINDLPALRAQGDDPAALGRRLAESYVTQVIDDGFFHADPHPGNILVRGEDIVWIDLGMTGTLSASERAIVGRLFASVAKNDPYALKDALLALAKAHGPVDHGLLLGQISALLDSYASIDLADINVGTALLDVIEVMRTQNLTLPPSLTMLARGMVTIEGVLVDIAPETSVVEIISDHVKRQALSFDSLESKAKSLLMASAASAEAATRLPTQVSHTLDMLDRGQVKVGADLHVPADFTAALYAVSGTVAMALISAGLFVGSSLIAQTAMQPQLLGVPLLGILGYLGAFVLGVYVIWRVLLTRHQQRNDEKVE</sequence>
<reference evidence="6" key="3">
    <citation type="journal article" date="2019" name="Microbiol. Resour. Announc.">
        <title>Draft Genome Sequences of Type Strains of Gordonibacter faecihominis, Paraeggerthella hongkongensis, Parvibacter caecicola,Slackia equolifaciens, Slackia faecicanis, and Slackia isoflavoniconvertens.</title>
        <authorList>
            <person name="Danylec N."/>
            <person name="Stoll D.A."/>
            <person name="Dotsch A."/>
            <person name="Huch M."/>
        </authorList>
    </citation>
    <scope>NUCLEOTIDE SEQUENCE</scope>
    <source>
        <strain evidence="6">DSM 27213</strain>
    </source>
</reference>
<comment type="caution">
    <text evidence="5">The sequence shown here is derived from an EMBL/GenBank/DDBJ whole genome shotgun (WGS) entry which is preliminary data.</text>
</comment>
<reference evidence="5 8" key="4">
    <citation type="submission" date="2019-11" db="EMBL/GenBank/DDBJ databases">
        <title>Whole genome shotgun sequencing (WGS) data from Adlercreutzia equolifaciens ResAG-91, Eggerthella lenta MRI-F36, MRI-F37, MRI-F40, ResAG-49, ResAG-88, ResAG-121, ResAG-145, and Gordonibacter sp. ResAG-5, ResAG-26, ResAG-43, ResAG-50, ResAG-59.</title>
        <authorList>
            <person name="Stoll D.A."/>
            <person name="Danylec N."/>
            <person name="Franz C.M.A.P."/>
            <person name="Huch M."/>
        </authorList>
    </citation>
    <scope>NUCLEOTIDE SEQUENCE [LARGE SCALE GENOMIC DNA]</scope>
    <source>
        <strain evidence="5 8">ResAG-59</strain>
    </source>
</reference>
<accession>A0A1Y4G421</accession>
<reference evidence="7" key="1">
    <citation type="submission" date="2018-05" db="EMBL/GenBank/DDBJ databases">
        <title>Genome Sequencing of selected type strains of the family Eggerthellaceae.</title>
        <authorList>
            <person name="Danylec N."/>
            <person name="Stoll D.A."/>
            <person name="Doetsch A."/>
            <person name="Huch M."/>
        </authorList>
    </citation>
    <scope>NUCLEOTIDE SEQUENCE [LARGE SCALE GENOMIC DNA]</scope>
    <source>
        <strain evidence="7">DSM 27213</strain>
    </source>
</reference>
<evidence type="ECO:0000313" key="8">
    <source>
        <dbReference type="Proteomes" id="UP000468327"/>
    </source>
</evidence>
<dbReference type="EMBL" id="QIBW01000003">
    <property type="protein sequence ID" value="ROT91061.1"/>
    <property type="molecule type" value="Genomic_DNA"/>
</dbReference>
<keyword evidence="8" id="KW-1185">Reference proteome</keyword>
<keyword evidence="3" id="KW-0472">Membrane</keyword>
<dbReference type="Proteomes" id="UP000468327">
    <property type="component" value="Unassembled WGS sequence"/>
</dbReference>
<feature type="domain" description="ABC1 atypical kinase-like" evidence="4">
    <location>
        <begin position="156"/>
        <end position="350"/>
    </location>
</feature>
<dbReference type="CDD" id="cd05121">
    <property type="entry name" value="ABC1_ADCK3-like"/>
    <property type="match status" value="1"/>
</dbReference>
<dbReference type="EMBL" id="WPOC01000028">
    <property type="protein sequence ID" value="MVN16318.1"/>
    <property type="molecule type" value="Genomic_DNA"/>
</dbReference>
<dbReference type="AlphaFoldDB" id="A0A1Y4G421"/>
<dbReference type="PANTHER" id="PTHR10566">
    <property type="entry name" value="CHAPERONE-ACTIVITY OF BC1 COMPLEX CABC1 -RELATED"/>
    <property type="match status" value="1"/>
</dbReference>
<comment type="similarity">
    <text evidence="1">Belongs to the protein kinase superfamily. ADCK protein kinase family.</text>
</comment>
<keyword evidence="3" id="KW-1133">Transmembrane helix</keyword>
<dbReference type="SUPFAM" id="SSF56112">
    <property type="entry name" value="Protein kinase-like (PK-like)"/>
    <property type="match status" value="1"/>
</dbReference>
<dbReference type="RefSeq" id="WP_087190743.1">
    <property type="nucleotide sequence ID" value="NZ_DBEZYS010000081.1"/>
</dbReference>
<protein>
    <submittedName>
        <fullName evidence="5">AarF/ABC1/UbiB kinase family protein</fullName>
    </submittedName>
</protein>
<keyword evidence="5" id="KW-0418">Kinase</keyword>
<proteinExistence type="inferred from homology"/>
<evidence type="ECO:0000256" key="2">
    <source>
        <dbReference type="SAM" id="MobiDB-lite"/>
    </source>
</evidence>
<evidence type="ECO:0000313" key="6">
    <source>
        <dbReference type="EMBL" id="ROT91061.1"/>
    </source>
</evidence>
<feature type="transmembrane region" description="Helical" evidence="3">
    <location>
        <begin position="538"/>
        <end position="561"/>
    </location>
</feature>
<evidence type="ECO:0000256" key="1">
    <source>
        <dbReference type="ARBA" id="ARBA00009670"/>
    </source>
</evidence>
<dbReference type="PANTHER" id="PTHR10566:SF113">
    <property type="entry name" value="PROTEIN ACTIVITY OF BC1 COMPLEX KINASE 7, CHLOROPLASTIC"/>
    <property type="match status" value="1"/>
</dbReference>
<dbReference type="Pfam" id="PF03109">
    <property type="entry name" value="ABC1"/>
    <property type="match status" value="2"/>
</dbReference>
<feature type="domain" description="ABC1 atypical kinase-like" evidence="4">
    <location>
        <begin position="81"/>
        <end position="133"/>
    </location>
</feature>
<evidence type="ECO:0000259" key="4">
    <source>
        <dbReference type="Pfam" id="PF03109"/>
    </source>
</evidence>
<dbReference type="InterPro" id="IPR011009">
    <property type="entry name" value="Kinase-like_dom_sf"/>
</dbReference>
<keyword evidence="3" id="KW-0812">Transmembrane</keyword>
<reference evidence="6" key="2">
    <citation type="journal article" date="2019" name="Int. J. Syst. Evol. Microbiol.">
        <title>Gordonibacter faecihominis is a later heterotypic synonym of Gordonibacter urolithinfaciens.</title>
        <authorList>
            <person name="Danylec N."/>
            <person name="Stoll D.A."/>
            <person name="Huch M."/>
        </authorList>
    </citation>
    <scope>NUCLEOTIDE SEQUENCE</scope>
    <source>
        <strain evidence="6">DSM 27213</strain>
    </source>
</reference>
<evidence type="ECO:0000313" key="7">
    <source>
        <dbReference type="Proteomes" id="UP000285258"/>
    </source>
</evidence>
<evidence type="ECO:0000256" key="3">
    <source>
        <dbReference type="SAM" id="Phobius"/>
    </source>
</evidence>
<dbReference type="InterPro" id="IPR050154">
    <property type="entry name" value="UbiB_kinase"/>
</dbReference>